<keyword evidence="4" id="KW-0804">Transcription</keyword>
<dbReference type="GO" id="GO:0000977">
    <property type="term" value="F:RNA polymerase II transcription regulatory region sequence-specific DNA binding"/>
    <property type="evidence" value="ECO:0007669"/>
    <property type="project" value="TreeGrafter"/>
</dbReference>
<evidence type="ECO:0000256" key="3">
    <source>
        <dbReference type="ARBA" id="ARBA00023125"/>
    </source>
</evidence>
<dbReference type="GeneID" id="85314329"/>
<evidence type="ECO:0000256" key="1">
    <source>
        <dbReference type="ARBA" id="ARBA00004123"/>
    </source>
</evidence>
<dbReference type="GO" id="GO:0005634">
    <property type="term" value="C:nucleus"/>
    <property type="evidence" value="ECO:0007669"/>
    <property type="project" value="UniProtKB-SubCell"/>
</dbReference>
<dbReference type="CDD" id="cd14705">
    <property type="entry name" value="bZIP_Zip1"/>
    <property type="match status" value="1"/>
</dbReference>
<feature type="compositionally biased region" description="Basic and acidic residues" evidence="6">
    <location>
        <begin position="40"/>
        <end position="61"/>
    </location>
</feature>
<feature type="compositionally biased region" description="Pro residues" evidence="6">
    <location>
        <begin position="500"/>
        <end position="513"/>
    </location>
</feature>
<feature type="compositionally biased region" description="Pro residues" evidence="6">
    <location>
        <begin position="551"/>
        <end position="571"/>
    </location>
</feature>
<dbReference type="RefSeq" id="XP_060282013.1">
    <property type="nucleotide sequence ID" value="XM_060431142.1"/>
</dbReference>
<dbReference type="Proteomes" id="UP001244011">
    <property type="component" value="Unassembled WGS sequence"/>
</dbReference>
<proteinExistence type="predicted"/>
<keyword evidence="3" id="KW-0238">DNA-binding</keyword>
<name>A0AAJ0BWK5_9PEZI</name>
<feature type="domain" description="BZIP" evidence="7">
    <location>
        <begin position="358"/>
        <end position="421"/>
    </location>
</feature>
<feature type="compositionally biased region" description="Low complexity" evidence="6">
    <location>
        <begin position="572"/>
        <end position="584"/>
    </location>
</feature>
<dbReference type="PROSITE" id="PS50217">
    <property type="entry name" value="BZIP"/>
    <property type="match status" value="1"/>
</dbReference>
<dbReference type="PANTHER" id="PTHR13044:SF14">
    <property type="entry name" value="CRYPTOCEPHAL, ISOFORM A"/>
    <property type="match status" value="1"/>
</dbReference>
<feature type="region of interest" description="Disordered" evidence="6">
    <location>
        <begin position="1"/>
        <end position="305"/>
    </location>
</feature>
<gene>
    <name evidence="8" type="ORF">QBC33DRAFT_579497</name>
</gene>
<dbReference type="AlphaFoldDB" id="A0AAJ0BWK5"/>
<comment type="caution">
    <text evidence="8">The sequence shown here is derived from an EMBL/GenBank/DDBJ whole genome shotgun (WGS) entry which is preliminary data.</text>
</comment>
<sequence>MSQRGPAPRPASRRSSKSPPIATFSSPHSSQPGPQPGLVQRDDPAAQHHDRRESVVAEEGGRPYPANPRTSVVHNILNPSDQRHPYSGTIPPVPRPTEGGGTSSPGIAPRPYGTHSPSHPYVFHSQQQQPPVAPQPTYSPFPPSTLPSGVPSILERGSPTGRHSYSPIEGARRILTPKSPRVSSLNRPGLVAGGSPKPPLPPHITSRGSLTPHNMGPRAGPSRLGAQTPLQGLRQGYSEQPPTTTPPPSRSLSQPIIDHALTSGHQHQHPHHQEHQQPTSRPPMLLSGSPFMSGLTPGRGLSASGLGGDGRWMTSFLDQMAPGVGGARGTPMDGQHLLTITPSHGDEILVPVDIHQASKQADEKRQRNAGASARFRMRKKEREREQQQGLQKLETSNRELEKRARDLEAERDYYRNERNRLRDIVLRTPSISEWANRGPPSPTSARSEGFATEGMQMAGHHHHIHHPPPSSYPTSDPSMLERPARRRRTDSEPHSTAPTYGPPQPTTLPPIPPSAYGINPSVQHTSGPPGPARLPPLRLDQPPVSEHPPGSGAPPPPPLPPQTQGPYPPYGRPAYAPGWPAGPKGAHHDGSQR</sequence>
<feature type="compositionally biased region" description="Low complexity" evidence="6">
    <location>
        <begin position="17"/>
        <end position="32"/>
    </location>
</feature>
<keyword evidence="2" id="KW-0805">Transcription regulation</keyword>
<evidence type="ECO:0000256" key="6">
    <source>
        <dbReference type="SAM" id="MobiDB-lite"/>
    </source>
</evidence>
<evidence type="ECO:0000259" key="7">
    <source>
        <dbReference type="PROSITE" id="PS50217"/>
    </source>
</evidence>
<dbReference type="Pfam" id="PF07716">
    <property type="entry name" value="bZIP_2"/>
    <property type="match status" value="1"/>
</dbReference>
<dbReference type="InterPro" id="IPR004827">
    <property type="entry name" value="bZIP"/>
</dbReference>
<protein>
    <recommendedName>
        <fullName evidence="7">BZIP domain-containing protein</fullName>
    </recommendedName>
</protein>
<reference evidence="8" key="1">
    <citation type="submission" date="2023-06" db="EMBL/GenBank/DDBJ databases">
        <title>Genome-scale phylogeny and comparative genomics of the fungal order Sordariales.</title>
        <authorList>
            <consortium name="Lawrence Berkeley National Laboratory"/>
            <person name="Hensen N."/>
            <person name="Bonometti L."/>
            <person name="Westerberg I."/>
            <person name="Brannstrom I.O."/>
            <person name="Guillou S."/>
            <person name="Cros-Aarteil S."/>
            <person name="Calhoun S."/>
            <person name="Haridas S."/>
            <person name="Kuo A."/>
            <person name="Mondo S."/>
            <person name="Pangilinan J."/>
            <person name="Riley R."/>
            <person name="Labutti K."/>
            <person name="Andreopoulos B."/>
            <person name="Lipzen A."/>
            <person name="Chen C."/>
            <person name="Yanf M."/>
            <person name="Daum C."/>
            <person name="Ng V."/>
            <person name="Clum A."/>
            <person name="Steindorff A."/>
            <person name="Ohm R."/>
            <person name="Martin F."/>
            <person name="Silar P."/>
            <person name="Natvig D."/>
            <person name="Lalanne C."/>
            <person name="Gautier V."/>
            <person name="Ament-Velasquez S.L."/>
            <person name="Kruys A."/>
            <person name="Hutchinson M.I."/>
            <person name="Powell A.J."/>
            <person name="Barry K."/>
            <person name="Miller A.N."/>
            <person name="Grigoriev I.V."/>
            <person name="Debuchy R."/>
            <person name="Gladieux P."/>
            <person name="Thoren M.H."/>
            <person name="Johannesson H."/>
        </authorList>
    </citation>
    <scope>NUCLEOTIDE SEQUENCE</scope>
    <source>
        <strain evidence="8">8032-3</strain>
    </source>
</reference>
<feature type="region of interest" description="Disordered" evidence="6">
    <location>
        <begin position="357"/>
        <end position="398"/>
    </location>
</feature>
<feature type="compositionally biased region" description="Polar residues" evidence="6">
    <location>
        <begin position="68"/>
        <end position="80"/>
    </location>
</feature>
<evidence type="ECO:0000313" key="9">
    <source>
        <dbReference type="Proteomes" id="UP001244011"/>
    </source>
</evidence>
<feature type="compositionally biased region" description="Pro residues" evidence="6">
    <location>
        <begin position="131"/>
        <end position="145"/>
    </location>
</feature>
<evidence type="ECO:0000256" key="2">
    <source>
        <dbReference type="ARBA" id="ARBA00023015"/>
    </source>
</evidence>
<dbReference type="GO" id="GO:0001228">
    <property type="term" value="F:DNA-binding transcription activator activity, RNA polymerase II-specific"/>
    <property type="evidence" value="ECO:0007669"/>
    <property type="project" value="TreeGrafter"/>
</dbReference>
<comment type="subcellular location">
    <subcellularLocation>
        <location evidence="1">Nucleus</location>
    </subcellularLocation>
</comment>
<feature type="region of interest" description="Disordered" evidence="6">
    <location>
        <begin position="460"/>
        <end position="593"/>
    </location>
</feature>
<evidence type="ECO:0000256" key="5">
    <source>
        <dbReference type="ARBA" id="ARBA00023242"/>
    </source>
</evidence>
<dbReference type="PANTHER" id="PTHR13044">
    <property type="entry name" value="ACTIVATING TRANSCRIPTION FACTOR ATF 4/5"/>
    <property type="match status" value="1"/>
</dbReference>
<evidence type="ECO:0000256" key="4">
    <source>
        <dbReference type="ARBA" id="ARBA00023163"/>
    </source>
</evidence>
<keyword evidence="5" id="KW-0539">Nucleus</keyword>
<dbReference type="EMBL" id="MU839014">
    <property type="protein sequence ID" value="KAK1765800.1"/>
    <property type="molecule type" value="Genomic_DNA"/>
</dbReference>
<keyword evidence="9" id="KW-1185">Reference proteome</keyword>
<accession>A0AAJ0BWK5</accession>
<dbReference type="PROSITE" id="PS00036">
    <property type="entry name" value="BZIP_BASIC"/>
    <property type="match status" value="1"/>
</dbReference>
<organism evidence="8 9">
    <name type="scientific">Phialemonium atrogriseum</name>
    <dbReference type="NCBI Taxonomy" id="1093897"/>
    <lineage>
        <taxon>Eukaryota</taxon>
        <taxon>Fungi</taxon>
        <taxon>Dikarya</taxon>
        <taxon>Ascomycota</taxon>
        <taxon>Pezizomycotina</taxon>
        <taxon>Sordariomycetes</taxon>
        <taxon>Sordariomycetidae</taxon>
        <taxon>Cephalothecales</taxon>
        <taxon>Cephalothecaceae</taxon>
        <taxon>Phialemonium</taxon>
    </lineage>
</organism>
<evidence type="ECO:0000313" key="8">
    <source>
        <dbReference type="EMBL" id="KAK1765800.1"/>
    </source>
</evidence>